<dbReference type="AlphaFoldDB" id="A0A1J1IB39"/>
<name>A0A1J1IB39_9DIPT</name>
<evidence type="ECO:0000313" key="1">
    <source>
        <dbReference type="EMBL" id="CRK95657.1"/>
    </source>
</evidence>
<keyword evidence="2" id="KW-1185">Reference proteome</keyword>
<dbReference type="Proteomes" id="UP000183832">
    <property type="component" value="Unassembled WGS sequence"/>
</dbReference>
<gene>
    <name evidence="1" type="ORF">CLUMA_CG009115</name>
</gene>
<proteinExistence type="predicted"/>
<organism evidence="1 2">
    <name type="scientific">Clunio marinus</name>
    <dbReference type="NCBI Taxonomy" id="568069"/>
    <lineage>
        <taxon>Eukaryota</taxon>
        <taxon>Metazoa</taxon>
        <taxon>Ecdysozoa</taxon>
        <taxon>Arthropoda</taxon>
        <taxon>Hexapoda</taxon>
        <taxon>Insecta</taxon>
        <taxon>Pterygota</taxon>
        <taxon>Neoptera</taxon>
        <taxon>Endopterygota</taxon>
        <taxon>Diptera</taxon>
        <taxon>Nematocera</taxon>
        <taxon>Chironomoidea</taxon>
        <taxon>Chironomidae</taxon>
        <taxon>Clunio</taxon>
    </lineage>
</organism>
<evidence type="ECO:0000313" key="2">
    <source>
        <dbReference type="Proteomes" id="UP000183832"/>
    </source>
</evidence>
<protein>
    <submittedName>
        <fullName evidence="1">CLUMA_CG009115, isoform A</fullName>
    </submittedName>
</protein>
<sequence length="78" mass="9636">MLAIPKRLLRFLWSKYPSRNIRRERSLLFFYSRSKKHIYVNFSESFVSFLRIQIHMTKHFDIIIITLLSKNKLFTSRR</sequence>
<dbReference type="EMBL" id="CVRI01000042">
    <property type="protein sequence ID" value="CRK95657.1"/>
    <property type="molecule type" value="Genomic_DNA"/>
</dbReference>
<accession>A0A1J1IB39</accession>
<reference evidence="1 2" key="1">
    <citation type="submission" date="2015-04" db="EMBL/GenBank/DDBJ databases">
        <authorList>
            <person name="Syromyatnikov M.Y."/>
            <person name="Popov V.N."/>
        </authorList>
    </citation>
    <scope>NUCLEOTIDE SEQUENCE [LARGE SCALE GENOMIC DNA]</scope>
</reference>